<dbReference type="GO" id="GO:0046076">
    <property type="term" value="P:dTTP catabolic process"/>
    <property type="evidence" value="ECO:0007669"/>
    <property type="project" value="TreeGrafter"/>
</dbReference>
<dbReference type="Proteomes" id="UP000054260">
    <property type="component" value="Unassembled WGS sequence"/>
</dbReference>
<name>A0A101H0G9_9BACT</name>
<reference evidence="4 5" key="2">
    <citation type="journal article" date="2015" name="MBio">
        <title>Genome-Resolved Metagenomic Analysis Reveals Roles for Candidate Phyla and Other Microbial Community Members in Biogeochemical Transformations in Oil Reservoirs.</title>
        <authorList>
            <person name="Hu P."/>
            <person name="Tom L."/>
            <person name="Singh A."/>
            <person name="Thomas B.C."/>
            <person name="Baker B.J."/>
            <person name="Piceno Y.M."/>
            <person name="Andersen G.L."/>
            <person name="Banfield J.F."/>
        </authorList>
    </citation>
    <scope>NUCLEOTIDE SEQUENCE [LARGE SCALE GENOMIC DNA]</scope>
</reference>
<reference evidence="2" key="1">
    <citation type="journal article" date="2015" name="MBio">
        <title>Genome-resolved metagenomic analysis reveals roles for candidate phyla and other microbial community members in biogeochemical transformations in oil reservoirs.</title>
        <authorList>
            <person name="Hu P."/>
            <person name="Tom L."/>
            <person name="Singh A."/>
            <person name="Thomas B.C."/>
            <person name="Baker B.J."/>
            <person name="Piceno Y.M."/>
            <person name="Andersen G.L."/>
            <person name="Banfield J.F."/>
        </authorList>
    </citation>
    <scope>NUCLEOTIDE SEQUENCE [LARGE SCALE GENOMIC DNA]</scope>
    <source>
        <strain evidence="2">46_47</strain>
        <strain evidence="3">46_70</strain>
    </source>
</reference>
<dbReference type="GO" id="GO:0046052">
    <property type="term" value="P:UTP catabolic process"/>
    <property type="evidence" value="ECO:0007669"/>
    <property type="project" value="TreeGrafter"/>
</dbReference>
<dbReference type="EMBL" id="LGGW01000079">
    <property type="protein sequence ID" value="KUK89611.1"/>
    <property type="molecule type" value="Genomic_DNA"/>
</dbReference>
<dbReference type="InterPro" id="IPR048015">
    <property type="entry name" value="NTP-PPase_MazG-like_N"/>
</dbReference>
<evidence type="ECO:0000313" key="2">
    <source>
        <dbReference type="EMBL" id="KUK68075.1"/>
    </source>
</evidence>
<dbReference type="GO" id="GO:0006203">
    <property type="term" value="P:dGTP catabolic process"/>
    <property type="evidence" value="ECO:0007669"/>
    <property type="project" value="TreeGrafter"/>
</dbReference>
<feature type="domain" description="NTP pyrophosphohydrolase MazG-like" evidence="1">
    <location>
        <begin position="171"/>
        <end position="226"/>
    </location>
</feature>
<dbReference type="CDD" id="cd11529">
    <property type="entry name" value="NTP-PPase_MazG_Cterm"/>
    <property type="match status" value="1"/>
</dbReference>
<dbReference type="GO" id="GO:0006950">
    <property type="term" value="P:response to stress"/>
    <property type="evidence" value="ECO:0007669"/>
    <property type="project" value="UniProtKB-ARBA"/>
</dbReference>
<dbReference type="InterPro" id="IPR048011">
    <property type="entry name" value="NTP-PPase_MazG-like_C"/>
</dbReference>
<comment type="caution">
    <text evidence="2">The sequence shown here is derived from an EMBL/GenBank/DDBJ whole genome shotgun (WGS) entry which is preliminary data.</text>
</comment>
<evidence type="ECO:0000313" key="4">
    <source>
        <dbReference type="Proteomes" id="UP000054260"/>
    </source>
</evidence>
<organism evidence="2 4">
    <name type="scientific">Mesotoga infera</name>
    <dbReference type="NCBI Taxonomy" id="1236046"/>
    <lineage>
        <taxon>Bacteria</taxon>
        <taxon>Thermotogati</taxon>
        <taxon>Thermotogota</taxon>
        <taxon>Thermotogae</taxon>
        <taxon>Kosmotogales</taxon>
        <taxon>Kosmotogaceae</taxon>
        <taxon>Mesotoga</taxon>
    </lineage>
</organism>
<dbReference type="AlphaFoldDB" id="A0A101H0G9"/>
<evidence type="ECO:0000313" key="3">
    <source>
        <dbReference type="EMBL" id="KUK89611.1"/>
    </source>
</evidence>
<dbReference type="PANTHER" id="PTHR30522:SF0">
    <property type="entry name" value="NUCLEOSIDE TRIPHOSPHATE PYROPHOSPHOHYDROLASE"/>
    <property type="match status" value="1"/>
</dbReference>
<sequence>MKRTFEESEWVRLIETMEKLRSPGGCEWDIAQTHETLKPYLIEEAYEVLDAIDRGNDEELAEELGDILLQVIFHSQIAAERKAFTITDVVRSLTNKLVRRHPHVFSDSKGYSYRQWEEIKAKEKGAGSTGSSSIGKINKALPALSLARRVQENASVVGFDWNEISGPRNKINEEIEELDCAIKGGDKKKIEEELGDLLFTIANLSRFLDVDPESALKRSTEKFVNRFRDMESHIEEYGLEIESMTIDELNHLWEKAKEGTN</sequence>
<accession>A0A101H0G9</accession>
<dbReference type="SUPFAM" id="SSF101386">
    <property type="entry name" value="all-alpha NTP pyrophosphatases"/>
    <property type="match status" value="2"/>
</dbReference>
<dbReference type="FunFam" id="1.10.287.1080:FF:000003">
    <property type="entry name" value="Nucleoside triphosphate pyrophosphohydrolase"/>
    <property type="match status" value="1"/>
</dbReference>
<evidence type="ECO:0000259" key="1">
    <source>
        <dbReference type="Pfam" id="PF03819"/>
    </source>
</evidence>
<dbReference type="EMBL" id="LGGH01000040">
    <property type="protein sequence ID" value="KUK68075.1"/>
    <property type="molecule type" value="Genomic_DNA"/>
</dbReference>
<dbReference type="Pfam" id="PF03819">
    <property type="entry name" value="MazG"/>
    <property type="match status" value="2"/>
</dbReference>
<dbReference type="Gene3D" id="1.10.287.1080">
    <property type="entry name" value="MazG-like"/>
    <property type="match status" value="2"/>
</dbReference>
<feature type="domain" description="NTP pyrophosphohydrolase MazG-like" evidence="1">
    <location>
        <begin position="32"/>
        <end position="105"/>
    </location>
</feature>
<proteinExistence type="predicted"/>
<dbReference type="PANTHER" id="PTHR30522">
    <property type="entry name" value="NUCLEOSIDE TRIPHOSPHATE PYROPHOSPHOHYDROLASE"/>
    <property type="match status" value="1"/>
</dbReference>
<dbReference type="GO" id="GO:0046047">
    <property type="term" value="P:TTP catabolic process"/>
    <property type="evidence" value="ECO:0007669"/>
    <property type="project" value="TreeGrafter"/>
</dbReference>
<dbReference type="GO" id="GO:0046081">
    <property type="term" value="P:dUTP catabolic process"/>
    <property type="evidence" value="ECO:0007669"/>
    <property type="project" value="TreeGrafter"/>
</dbReference>
<dbReference type="FunFam" id="1.10.287.1080:FF:000001">
    <property type="entry name" value="Nucleoside triphosphate pyrophosphohydrolase"/>
    <property type="match status" value="1"/>
</dbReference>
<dbReference type="GO" id="GO:0047429">
    <property type="term" value="F:nucleoside triphosphate diphosphatase activity"/>
    <property type="evidence" value="ECO:0007669"/>
    <property type="project" value="InterPro"/>
</dbReference>
<dbReference type="NCBIfam" id="NF007113">
    <property type="entry name" value="PRK09562.1"/>
    <property type="match status" value="1"/>
</dbReference>
<dbReference type="InterPro" id="IPR011551">
    <property type="entry name" value="NTP_PyrPHydrolase_MazG"/>
</dbReference>
<dbReference type="GO" id="GO:0046061">
    <property type="term" value="P:dATP catabolic process"/>
    <property type="evidence" value="ECO:0007669"/>
    <property type="project" value="TreeGrafter"/>
</dbReference>
<dbReference type="CDD" id="cd11528">
    <property type="entry name" value="NTP-PPase_MazG_Nterm"/>
    <property type="match status" value="1"/>
</dbReference>
<evidence type="ECO:0000313" key="5">
    <source>
        <dbReference type="Proteomes" id="UP000055014"/>
    </source>
</evidence>
<dbReference type="PATRIC" id="fig|1236046.5.peg.606"/>
<dbReference type="Proteomes" id="UP000055014">
    <property type="component" value="Unassembled WGS sequence"/>
</dbReference>
<protein>
    <submittedName>
        <fullName evidence="2">MazG family protein</fullName>
    </submittedName>
</protein>
<dbReference type="InterPro" id="IPR004518">
    <property type="entry name" value="MazG-like_dom"/>
</dbReference>
<gene>
    <name evidence="2" type="ORF">XD86_0418</name>
    <name evidence="3" type="ORF">XE02_0939</name>
</gene>
<dbReference type="NCBIfam" id="TIGR00444">
    <property type="entry name" value="mazG"/>
    <property type="match status" value="1"/>
</dbReference>